<name>A0AAW1E625_ZOAVI</name>
<dbReference type="AlphaFoldDB" id="A0AAW1E625"/>
<evidence type="ECO:0000313" key="2">
    <source>
        <dbReference type="EMBL" id="KAK9517919.1"/>
    </source>
</evidence>
<organism evidence="2 3">
    <name type="scientific">Zoarces viviparus</name>
    <name type="common">Viviparous eelpout</name>
    <name type="synonym">Blennius viviparus</name>
    <dbReference type="NCBI Taxonomy" id="48416"/>
    <lineage>
        <taxon>Eukaryota</taxon>
        <taxon>Metazoa</taxon>
        <taxon>Chordata</taxon>
        <taxon>Craniata</taxon>
        <taxon>Vertebrata</taxon>
        <taxon>Euteleostomi</taxon>
        <taxon>Actinopterygii</taxon>
        <taxon>Neopterygii</taxon>
        <taxon>Teleostei</taxon>
        <taxon>Neoteleostei</taxon>
        <taxon>Acanthomorphata</taxon>
        <taxon>Eupercaria</taxon>
        <taxon>Perciformes</taxon>
        <taxon>Cottioidei</taxon>
        <taxon>Zoarcales</taxon>
        <taxon>Zoarcidae</taxon>
        <taxon>Zoarcinae</taxon>
        <taxon>Zoarces</taxon>
    </lineage>
</organism>
<keyword evidence="3" id="KW-1185">Reference proteome</keyword>
<reference evidence="2 3" key="1">
    <citation type="journal article" date="2024" name="Genome Biol. Evol.">
        <title>Chromosome-level genome assembly of the viviparous eelpout Zoarces viviparus.</title>
        <authorList>
            <person name="Fuhrmann N."/>
            <person name="Brasseur M.V."/>
            <person name="Bakowski C.E."/>
            <person name="Podsiadlowski L."/>
            <person name="Prost S."/>
            <person name="Krehenwinkel H."/>
            <person name="Mayer C."/>
        </authorList>
    </citation>
    <scope>NUCLEOTIDE SEQUENCE [LARGE SCALE GENOMIC DNA]</scope>
    <source>
        <strain evidence="2">NO-MEL_2022_Ind0_liver</strain>
    </source>
</reference>
<comment type="caution">
    <text evidence="2">The sequence shown here is derived from an EMBL/GenBank/DDBJ whole genome shotgun (WGS) entry which is preliminary data.</text>
</comment>
<accession>A0AAW1E625</accession>
<protein>
    <submittedName>
        <fullName evidence="2">Uncharacterized protein</fullName>
    </submittedName>
</protein>
<proteinExistence type="predicted"/>
<gene>
    <name evidence="2" type="ORF">VZT92_023251</name>
</gene>
<feature type="region of interest" description="Disordered" evidence="1">
    <location>
        <begin position="87"/>
        <end position="112"/>
    </location>
</feature>
<evidence type="ECO:0000313" key="3">
    <source>
        <dbReference type="Proteomes" id="UP001488805"/>
    </source>
</evidence>
<evidence type="ECO:0000256" key="1">
    <source>
        <dbReference type="SAM" id="MobiDB-lite"/>
    </source>
</evidence>
<sequence>MEIQQKSPSCAASYLRVSVVVVLSVAVLDEDPRSTQPCPPIWACICGADQRSRLVYSLEKRRDQGSESPPGRQPRLAHLLVSPALLGHSSQPLSNRRARERAFEGGGGVGGA</sequence>
<dbReference type="Proteomes" id="UP001488805">
    <property type="component" value="Unassembled WGS sequence"/>
</dbReference>
<dbReference type="EMBL" id="JBCEZU010000538">
    <property type="protein sequence ID" value="KAK9517919.1"/>
    <property type="molecule type" value="Genomic_DNA"/>
</dbReference>